<evidence type="ECO:0000313" key="3">
    <source>
        <dbReference type="Proteomes" id="UP000587942"/>
    </source>
</evidence>
<gene>
    <name evidence="2" type="ORF">GWK17_04155</name>
</gene>
<sequence length="661" mass="77824">MKMELDPLNRLTVRPSMKSGESLTSYLFRLCFYNRISLEGFMKLICKRRISKRDWFTIDMFPSEIIDLAKLSILSGCDIANLQTNLYSVVFGKIFDGTNQKKRSFKIDLNKLIVQDRRKFCIECLEQFDLFHLIWQVKDLNLCHIHKSPLVDSCQECGMVQPYFHERFAKKQCFNCHSNLFEQEVRLKSPVDEGLRLSETWLFFLDPKKPIVNSKFGLTNEQTIALSLLYAQSELTSLEILSRSVEDRLKALIRRSNRQRSILLSDLLIMSEKIGMTVQELLELEIDNSFVENLNNSNDKEEDFRVFCNTPWCKYKGSSKKMVKATSSFRKSKDKYTKIWACTSCYMRYGLKRDSKLWENVDDEINITSAVLKMLKENKSIREITKVGKAKTYQIIGYVLFNELLKTHNPVKYKIGKIPINDTRYFYRIFNNSMDFTKLYSKAKAMFGWNQYELGYYLSTPVVQEELYFTNNIRRKRYYQSKSLFQKKVGEVVSSRIKGENDISLLKIASSIRRNPSILRHYSLNEKLKKDIKTYKLKKKNAEFLLLRRKIESFFNLKETKMKKTLIIDVYSYLNVNRSYVRRNYLILDQLISQKLKSNNEEYKKNKYKKLAALANKAARSLMDNGERATIKKISMMMGISVATLYEHPEIMEAIISARRR</sequence>
<dbReference type="Pfam" id="PF06527">
    <property type="entry name" value="TniQ"/>
    <property type="match status" value="1"/>
</dbReference>
<evidence type="ECO:0000259" key="1">
    <source>
        <dbReference type="Pfam" id="PF06527"/>
    </source>
</evidence>
<reference evidence="2 3" key="1">
    <citation type="submission" date="2020-03" db="EMBL/GenBank/DDBJ databases">
        <authorList>
            <person name="Sun Q."/>
        </authorList>
    </citation>
    <scope>NUCLEOTIDE SEQUENCE [LARGE SCALE GENOMIC DNA]</scope>
    <source>
        <strain evidence="2 3">KACC 21451</strain>
    </source>
</reference>
<dbReference type="AlphaFoldDB" id="A0A846TCQ2"/>
<protein>
    <recommendedName>
        <fullName evidence="1">TniQ domain-containing protein</fullName>
    </recommendedName>
</protein>
<dbReference type="RefSeq" id="WP_167831162.1">
    <property type="nucleotide sequence ID" value="NZ_JAAVUM010000002.1"/>
</dbReference>
<proteinExistence type="predicted"/>
<name>A0A846TCQ2_9BACI</name>
<organism evidence="2 3">
    <name type="scientific">Mesobacillus selenatarsenatis</name>
    <dbReference type="NCBI Taxonomy" id="388741"/>
    <lineage>
        <taxon>Bacteria</taxon>
        <taxon>Bacillati</taxon>
        <taxon>Bacillota</taxon>
        <taxon>Bacilli</taxon>
        <taxon>Bacillales</taxon>
        <taxon>Bacillaceae</taxon>
        <taxon>Mesobacillus</taxon>
    </lineage>
</organism>
<feature type="domain" description="TniQ" evidence="1">
    <location>
        <begin position="13"/>
        <end position="150"/>
    </location>
</feature>
<evidence type="ECO:0000313" key="2">
    <source>
        <dbReference type="EMBL" id="NKE04670.1"/>
    </source>
</evidence>
<accession>A0A846TCQ2</accession>
<dbReference type="Proteomes" id="UP000587942">
    <property type="component" value="Unassembled WGS sequence"/>
</dbReference>
<comment type="caution">
    <text evidence="2">The sequence shown here is derived from an EMBL/GenBank/DDBJ whole genome shotgun (WGS) entry which is preliminary data.</text>
</comment>
<dbReference type="InterPro" id="IPR009492">
    <property type="entry name" value="TniQ"/>
</dbReference>
<dbReference type="EMBL" id="JAAVUM010000002">
    <property type="protein sequence ID" value="NKE04670.1"/>
    <property type="molecule type" value="Genomic_DNA"/>
</dbReference>